<dbReference type="Gene3D" id="3.40.190.10">
    <property type="entry name" value="Periplasmic binding protein-like II"/>
    <property type="match status" value="1"/>
</dbReference>
<keyword evidence="4" id="KW-1185">Reference proteome</keyword>
<evidence type="ECO:0000313" key="3">
    <source>
        <dbReference type="Proteomes" id="UP000315377"/>
    </source>
</evidence>
<dbReference type="AlphaFoldDB" id="A0AAP9DWD5"/>
<evidence type="ECO:0000313" key="4">
    <source>
        <dbReference type="Proteomes" id="UP001209276"/>
    </source>
</evidence>
<sequence>MRLSGKWKITGLLLSIAILLNGCMAGKTVQDELGEDVPGSLKIWYPDVEPFHIQYGQMFAAKFPGIQVDVLQAREWIEEARQGDFEEELKKLIDVHKPDVLLLDQDEYEVLARAGKLYNLDPAIMQDQFDLNGYMTGVIDMLREKGDGSLYGLAPFIRPRVMYYNADLFKENSIDPPSNKMQWPDTFALAARFANTGTDDAPVYGLIGNEAHDVLSQVALTLDLQLFDAKGENVVLQSEGWKQAFQIAADAIRSKAISVRSPKEAGDGLEGSRYFLAINKFLNGEAAMLLSDHYFTSQLRSKAKAFDWGMVTVPINPARPDESTSVYVPQILAIAADSPRKQAAWNLIRFINGSEVAKARSRTAGSDLPAITDYVSGGDRADTEVFYMLKPAAQHNERVMKRIPDSFYEAYSSLVNEALQSVIDNEKPVDEALAELQHNAQAVLESARSKAQEAHQGR</sequence>
<dbReference type="InterPro" id="IPR050490">
    <property type="entry name" value="Bact_solute-bd_prot1"/>
</dbReference>
<accession>A0AAP9DWD5</accession>
<dbReference type="Proteomes" id="UP000315377">
    <property type="component" value="Chromosome"/>
</dbReference>
<gene>
    <name evidence="2" type="ORF">FLT43_20025</name>
    <name evidence="1" type="ORF">M5W83_24345</name>
</gene>
<protein>
    <submittedName>
        <fullName evidence="2">Extracellular solute-binding protein</fullName>
    </submittedName>
</protein>
<dbReference type="Pfam" id="PF13416">
    <property type="entry name" value="SBP_bac_8"/>
    <property type="match status" value="1"/>
</dbReference>
<organism evidence="2 3">
    <name type="scientific">Paenibacillus thiaminolyticus</name>
    <name type="common">Bacillus thiaminolyticus</name>
    <dbReference type="NCBI Taxonomy" id="49283"/>
    <lineage>
        <taxon>Bacteria</taxon>
        <taxon>Bacillati</taxon>
        <taxon>Bacillota</taxon>
        <taxon>Bacilli</taxon>
        <taxon>Bacillales</taxon>
        <taxon>Paenibacillaceae</taxon>
        <taxon>Paenibacillus</taxon>
    </lineage>
</organism>
<dbReference type="SUPFAM" id="SSF53850">
    <property type="entry name" value="Periplasmic binding protein-like II"/>
    <property type="match status" value="1"/>
</dbReference>
<dbReference type="PANTHER" id="PTHR43649">
    <property type="entry name" value="ARABINOSE-BINDING PROTEIN-RELATED"/>
    <property type="match status" value="1"/>
</dbReference>
<dbReference type="GeneID" id="76998251"/>
<name>A0AAP9DWD5_PANTH</name>
<evidence type="ECO:0000313" key="2">
    <source>
        <dbReference type="EMBL" id="QDM45507.1"/>
    </source>
</evidence>
<proteinExistence type="predicted"/>
<evidence type="ECO:0000313" key="1">
    <source>
        <dbReference type="EMBL" id="MCY9610283.1"/>
    </source>
</evidence>
<dbReference type="InterPro" id="IPR006059">
    <property type="entry name" value="SBP"/>
</dbReference>
<reference evidence="2 3" key="1">
    <citation type="submission" date="2019-07" db="EMBL/GenBank/DDBJ databases">
        <title>Paenibacillus thiaminolyticus NRRL B-4156.</title>
        <authorList>
            <person name="Hehnly C."/>
            <person name="Zhang L."/>
        </authorList>
    </citation>
    <scope>NUCLEOTIDE SEQUENCE [LARGE SCALE GENOMIC DNA]</scope>
    <source>
        <strain evidence="2 3">NRRL B-4156</strain>
    </source>
</reference>
<dbReference type="RefSeq" id="WP_087440574.1">
    <property type="nucleotide sequence ID" value="NZ_CABMNB010000007.1"/>
</dbReference>
<reference evidence="1 4" key="2">
    <citation type="submission" date="2022-05" db="EMBL/GenBank/DDBJ databases">
        <title>Genome Sequencing of Bee-Associated Microbes.</title>
        <authorList>
            <person name="Dunlap C."/>
        </authorList>
    </citation>
    <scope>NUCLEOTIDE SEQUENCE [LARGE SCALE GENOMIC DNA]</scope>
    <source>
        <strain evidence="1 4">NRRL B-14613</strain>
    </source>
</reference>
<dbReference type="EMBL" id="JAMDMM010000053">
    <property type="protein sequence ID" value="MCY9610283.1"/>
    <property type="molecule type" value="Genomic_DNA"/>
</dbReference>
<dbReference type="Proteomes" id="UP001209276">
    <property type="component" value="Unassembled WGS sequence"/>
</dbReference>
<dbReference type="EMBL" id="CP041405">
    <property type="protein sequence ID" value="QDM45507.1"/>
    <property type="molecule type" value="Genomic_DNA"/>
</dbReference>